<comment type="caution">
    <text evidence="3">The sequence shown here is derived from an EMBL/GenBank/DDBJ whole genome shotgun (WGS) entry which is preliminary data.</text>
</comment>
<keyword evidence="4" id="KW-1185">Reference proteome</keyword>
<reference evidence="3" key="1">
    <citation type="submission" date="2021-11" db="EMBL/GenBank/DDBJ databases">
        <title>BS-T2-15 a new species belonging to the Comamonadaceae family isolated from the soil of a French oak forest.</title>
        <authorList>
            <person name="Mieszkin S."/>
            <person name="Alain K."/>
        </authorList>
    </citation>
    <scope>NUCLEOTIDE SEQUENCE</scope>
    <source>
        <strain evidence="3">BS-T2-15</strain>
    </source>
</reference>
<dbReference type="PANTHER" id="PTHR34219:SF3">
    <property type="entry name" value="BLL7967 PROTEIN"/>
    <property type="match status" value="1"/>
</dbReference>
<keyword evidence="1" id="KW-0472">Membrane</keyword>
<protein>
    <submittedName>
        <fullName evidence="3">PepSY domain-containing protein</fullName>
    </submittedName>
</protein>
<accession>A0A9X1YNJ8</accession>
<dbReference type="EMBL" id="JAJLJH010000001">
    <property type="protein sequence ID" value="MCK9684831.1"/>
    <property type="molecule type" value="Genomic_DNA"/>
</dbReference>
<dbReference type="Proteomes" id="UP001139353">
    <property type="component" value="Unassembled WGS sequence"/>
</dbReference>
<sequence length="377" mass="41565">MTPRTLRAWSWLHKWSSLASTLFLLVLCLTGLPLVFHHQIGQWLGTEVSSPRMRADAPRVTLDQVMAAARARFPSRVGMYVSQEPDDDTIWYVTMGDTPASTSDLKQVAVDARTGEPLAEPRIGGGAMGAIREIHVDLLAGEAGKLFLGFMGVLMLAAIVSGIVLYAPFMRKLRFGEVRRERSARVKWLDRHNLLGIVTLTWAFVVGATGVVNTWADLVIEHWRDDQVADMLAHYRGLPPVTRLGSLEKAFANARARQPDMKIAFIAFPGTAWASAHHYGVFLRGRTALTARLVQPVLVDAATGEVIASRTLPWTMKTLLLSQPLHFGDYGGVPLQGLWAALDVLTIIVLGSGLYLWFGKRGPVRQVLASDLRSARR</sequence>
<dbReference type="Pfam" id="PF03413">
    <property type="entry name" value="PepSY"/>
    <property type="match status" value="1"/>
</dbReference>
<keyword evidence="1" id="KW-1133">Transmembrane helix</keyword>
<feature type="transmembrane region" description="Helical" evidence="1">
    <location>
        <begin position="338"/>
        <end position="358"/>
    </location>
</feature>
<dbReference type="PANTHER" id="PTHR34219">
    <property type="entry name" value="IRON-REGULATED INNER MEMBRANE PROTEIN-RELATED"/>
    <property type="match status" value="1"/>
</dbReference>
<name>A0A9X1YNJ8_9BURK</name>
<evidence type="ECO:0000259" key="2">
    <source>
        <dbReference type="Pfam" id="PF03413"/>
    </source>
</evidence>
<dbReference type="InterPro" id="IPR005625">
    <property type="entry name" value="PepSY-ass_TM"/>
</dbReference>
<dbReference type="InterPro" id="IPR025711">
    <property type="entry name" value="PepSY"/>
</dbReference>
<dbReference type="Pfam" id="PF03929">
    <property type="entry name" value="PepSY_TM"/>
    <property type="match status" value="1"/>
</dbReference>
<keyword evidence="1" id="KW-0812">Transmembrane</keyword>
<feature type="domain" description="PepSY" evidence="2">
    <location>
        <begin position="60"/>
        <end position="119"/>
    </location>
</feature>
<proteinExistence type="predicted"/>
<evidence type="ECO:0000256" key="1">
    <source>
        <dbReference type="SAM" id="Phobius"/>
    </source>
</evidence>
<feature type="transmembrane region" description="Helical" evidence="1">
    <location>
        <begin position="146"/>
        <end position="169"/>
    </location>
</feature>
<evidence type="ECO:0000313" key="3">
    <source>
        <dbReference type="EMBL" id="MCK9684831.1"/>
    </source>
</evidence>
<gene>
    <name evidence="3" type="ORF">LPC04_03825</name>
</gene>
<organism evidence="3 4">
    <name type="scientific">Scleromatobacter humisilvae</name>
    <dbReference type="NCBI Taxonomy" id="2897159"/>
    <lineage>
        <taxon>Bacteria</taxon>
        <taxon>Pseudomonadati</taxon>
        <taxon>Pseudomonadota</taxon>
        <taxon>Betaproteobacteria</taxon>
        <taxon>Burkholderiales</taxon>
        <taxon>Sphaerotilaceae</taxon>
        <taxon>Scleromatobacter</taxon>
    </lineage>
</organism>
<dbReference type="RefSeq" id="WP_275680853.1">
    <property type="nucleotide sequence ID" value="NZ_JAJLJH010000001.1"/>
</dbReference>
<feature type="transmembrane region" description="Helical" evidence="1">
    <location>
        <begin position="194"/>
        <end position="216"/>
    </location>
</feature>
<dbReference type="AlphaFoldDB" id="A0A9X1YNJ8"/>
<evidence type="ECO:0000313" key="4">
    <source>
        <dbReference type="Proteomes" id="UP001139353"/>
    </source>
</evidence>